<dbReference type="InParanoid" id="A0A0C3CZ12"/>
<reference evidence="3 4" key="1">
    <citation type="submission" date="2014-04" db="EMBL/GenBank/DDBJ databases">
        <authorList>
            <consortium name="DOE Joint Genome Institute"/>
            <person name="Kuo A."/>
            <person name="Martino E."/>
            <person name="Perotto S."/>
            <person name="Kohler A."/>
            <person name="Nagy L.G."/>
            <person name="Floudas D."/>
            <person name="Copeland A."/>
            <person name="Barry K.W."/>
            <person name="Cichocki N."/>
            <person name="Veneault-Fourrey C."/>
            <person name="LaButti K."/>
            <person name="Lindquist E.A."/>
            <person name="Lipzen A."/>
            <person name="Lundell T."/>
            <person name="Morin E."/>
            <person name="Murat C."/>
            <person name="Sun H."/>
            <person name="Tunlid A."/>
            <person name="Henrissat B."/>
            <person name="Grigoriev I.V."/>
            <person name="Hibbett D.S."/>
            <person name="Martin F."/>
            <person name="Nordberg H.P."/>
            <person name="Cantor M.N."/>
            <person name="Hua S.X."/>
        </authorList>
    </citation>
    <scope>NUCLEOTIDE SEQUENCE [LARGE SCALE GENOMIC DNA]</scope>
    <source>
        <strain evidence="3 4">Zn</strain>
    </source>
</reference>
<protein>
    <recommendedName>
        <fullName evidence="2">Single-strand DNA deaminase toxin A-like C-terminal domain-containing protein</fullName>
    </recommendedName>
</protein>
<accession>A0A0C3CZ12</accession>
<feature type="region of interest" description="Disordered" evidence="1">
    <location>
        <begin position="267"/>
        <end position="289"/>
    </location>
</feature>
<keyword evidence="4" id="KW-1185">Reference proteome</keyword>
<evidence type="ECO:0000259" key="2">
    <source>
        <dbReference type="Pfam" id="PF24120"/>
    </source>
</evidence>
<dbReference type="Proteomes" id="UP000054321">
    <property type="component" value="Unassembled WGS sequence"/>
</dbReference>
<dbReference type="STRING" id="913774.A0A0C3CZ12"/>
<dbReference type="AlphaFoldDB" id="A0A0C3CZ12"/>
<feature type="compositionally biased region" description="Acidic residues" evidence="1">
    <location>
        <begin position="276"/>
        <end position="289"/>
    </location>
</feature>
<reference evidence="4" key="2">
    <citation type="submission" date="2015-01" db="EMBL/GenBank/DDBJ databases">
        <title>Evolutionary Origins and Diversification of the Mycorrhizal Mutualists.</title>
        <authorList>
            <consortium name="DOE Joint Genome Institute"/>
            <consortium name="Mycorrhizal Genomics Consortium"/>
            <person name="Kohler A."/>
            <person name="Kuo A."/>
            <person name="Nagy L.G."/>
            <person name="Floudas D."/>
            <person name="Copeland A."/>
            <person name="Barry K.W."/>
            <person name="Cichocki N."/>
            <person name="Veneault-Fourrey C."/>
            <person name="LaButti K."/>
            <person name="Lindquist E.A."/>
            <person name="Lipzen A."/>
            <person name="Lundell T."/>
            <person name="Morin E."/>
            <person name="Murat C."/>
            <person name="Riley R."/>
            <person name="Ohm R."/>
            <person name="Sun H."/>
            <person name="Tunlid A."/>
            <person name="Henrissat B."/>
            <person name="Grigoriev I.V."/>
            <person name="Hibbett D.S."/>
            <person name="Martin F."/>
        </authorList>
    </citation>
    <scope>NUCLEOTIDE SEQUENCE [LARGE SCALE GENOMIC DNA]</scope>
    <source>
        <strain evidence="4">Zn</strain>
    </source>
</reference>
<proteinExistence type="predicted"/>
<dbReference type="InterPro" id="IPR057517">
    <property type="entry name" value="SsdA-like_C"/>
</dbReference>
<evidence type="ECO:0000313" key="3">
    <source>
        <dbReference type="EMBL" id="KIN04254.1"/>
    </source>
</evidence>
<feature type="domain" description="Single-strand DNA deaminase toxin A-like C-terminal" evidence="2">
    <location>
        <begin position="129"/>
        <end position="187"/>
    </location>
</feature>
<dbReference type="EMBL" id="KN832873">
    <property type="protein sequence ID" value="KIN04254.1"/>
    <property type="molecule type" value="Genomic_DNA"/>
</dbReference>
<sequence length="398" mass="45488">MARSPSRRIIAALEKAATILKNIGDEEDVADFLDDNDITDDEDVQSLRKSCHAIANLLRIKTTAVKNSAALDTSKVLDQYFVLRAGSSSVKLVAPIEEFHCNKYYNNKKVMGFLRRQGDLFPLMVAFPGWKACAEAHPRLLDSDIWSNKVLEFAENVGHHFKLDGWDIYHKMREGLFQASHVEPKLMLSFACYLQKKRLKEKLDLRKLHHLRRLTSRIEAEIIISEEPCASCKKFKEDIELVTGLKFTFKVCENLGMLKSYRDSHGRKKYPRFASDESEATDSTDIEDDYPLQARSPHIMVVVTSNLGSSTSNPKERRQKRKYEDSDDEEEYKEPRHRSDVQNKCANMPAPRTRGSTRTITGLISPGPSPSSRNVASKAENVATYGVRRYDGKREKWR</sequence>
<feature type="region of interest" description="Disordered" evidence="1">
    <location>
        <begin position="303"/>
        <end position="380"/>
    </location>
</feature>
<evidence type="ECO:0000256" key="1">
    <source>
        <dbReference type="SAM" id="MobiDB-lite"/>
    </source>
</evidence>
<dbReference type="HOGENOM" id="CLU_692793_0_0_1"/>
<name>A0A0C3CZ12_OIDMZ</name>
<organism evidence="3 4">
    <name type="scientific">Oidiodendron maius (strain Zn)</name>
    <dbReference type="NCBI Taxonomy" id="913774"/>
    <lineage>
        <taxon>Eukaryota</taxon>
        <taxon>Fungi</taxon>
        <taxon>Dikarya</taxon>
        <taxon>Ascomycota</taxon>
        <taxon>Pezizomycotina</taxon>
        <taxon>Leotiomycetes</taxon>
        <taxon>Leotiomycetes incertae sedis</taxon>
        <taxon>Myxotrichaceae</taxon>
        <taxon>Oidiodendron</taxon>
    </lineage>
</organism>
<dbReference type="Pfam" id="PF24120">
    <property type="entry name" value="SsdA_C"/>
    <property type="match status" value="1"/>
</dbReference>
<evidence type="ECO:0000313" key="4">
    <source>
        <dbReference type="Proteomes" id="UP000054321"/>
    </source>
</evidence>
<gene>
    <name evidence="3" type="ORF">OIDMADRAFT_26867</name>
</gene>
<dbReference type="OrthoDB" id="3560089at2759"/>
<feature type="compositionally biased region" description="Polar residues" evidence="1">
    <location>
        <begin position="303"/>
        <end position="313"/>
    </location>
</feature>